<proteinExistence type="predicted"/>
<feature type="transmembrane region" description="Helical" evidence="1">
    <location>
        <begin position="7"/>
        <end position="28"/>
    </location>
</feature>
<feature type="transmembrane region" description="Helical" evidence="1">
    <location>
        <begin position="91"/>
        <end position="112"/>
    </location>
</feature>
<evidence type="ECO:0000313" key="3">
    <source>
        <dbReference type="Proteomes" id="UP000051950"/>
    </source>
</evidence>
<gene>
    <name evidence="2" type="ORF">ASU31_20515</name>
</gene>
<feature type="transmembrane region" description="Helical" evidence="1">
    <location>
        <begin position="119"/>
        <end position="139"/>
    </location>
</feature>
<keyword evidence="1" id="KW-1133">Transmembrane helix</keyword>
<accession>A0A0T5VKU3</accession>
<comment type="caution">
    <text evidence="2">The sequence shown here is derived from an EMBL/GenBank/DDBJ whole genome shotgun (WGS) entry which is preliminary data.</text>
</comment>
<feature type="transmembrane region" description="Helical" evidence="1">
    <location>
        <begin position="151"/>
        <end position="171"/>
    </location>
</feature>
<organism evidence="2 3">
    <name type="scientific">Pedobacter ginsenosidimutans</name>
    <dbReference type="NCBI Taxonomy" id="687842"/>
    <lineage>
        <taxon>Bacteria</taxon>
        <taxon>Pseudomonadati</taxon>
        <taxon>Bacteroidota</taxon>
        <taxon>Sphingobacteriia</taxon>
        <taxon>Sphingobacteriales</taxon>
        <taxon>Sphingobacteriaceae</taxon>
        <taxon>Pedobacter</taxon>
    </lineage>
</organism>
<evidence type="ECO:0000256" key="1">
    <source>
        <dbReference type="SAM" id="Phobius"/>
    </source>
</evidence>
<keyword evidence="1" id="KW-0812">Transmembrane</keyword>
<dbReference type="OrthoDB" id="758751at2"/>
<dbReference type="EMBL" id="LMZQ01000022">
    <property type="protein sequence ID" value="KRT14196.1"/>
    <property type="molecule type" value="Genomic_DNA"/>
</dbReference>
<dbReference type="Proteomes" id="UP000051950">
    <property type="component" value="Unassembled WGS sequence"/>
</dbReference>
<dbReference type="RefSeq" id="WP_057934138.1">
    <property type="nucleotide sequence ID" value="NZ_LMZQ01000022.1"/>
</dbReference>
<sequence length="224" mass="26272">MTDKINSIYILFIKYLILSVIYLVFLAIFGEYYFFIRFNIEILNLDGVADLLLSQRGLSYWEKCAFLIFLPFIITTGFIIHYWIYDITNQLFTRNFAFLIGVLPFTFLPFLISFQDTKLLMVLLGITLFLLLLLWIILFHVRMFQFSYLSFHFFITSCLITTIVVLGRIDLEAQNCLNNKKNTNILKDLNSSSVDNGVIFIGNTTSFEFYYSPNQQRSIILPKN</sequence>
<reference evidence="2 3" key="1">
    <citation type="submission" date="2015-11" db="EMBL/GenBank/DDBJ databases">
        <title>Sequence of Pedobacter ginsenosidimutans.</title>
        <authorList>
            <person name="Carson E."/>
            <person name="Keyser V."/>
            <person name="Newman J."/>
            <person name="Miller J."/>
        </authorList>
    </citation>
    <scope>NUCLEOTIDE SEQUENCE [LARGE SCALE GENOMIC DNA]</scope>
    <source>
        <strain evidence="2 3">KACC 14530</strain>
    </source>
</reference>
<name>A0A0T5VKU3_9SPHI</name>
<evidence type="ECO:0000313" key="2">
    <source>
        <dbReference type="EMBL" id="KRT14196.1"/>
    </source>
</evidence>
<keyword evidence="3" id="KW-1185">Reference proteome</keyword>
<keyword evidence="1" id="KW-0472">Membrane</keyword>
<feature type="transmembrane region" description="Helical" evidence="1">
    <location>
        <begin position="65"/>
        <end position="85"/>
    </location>
</feature>
<protein>
    <submittedName>
        <fullName evidence="2">Uncharacterized protein</fullName>
    </submittedName>
</protein>
<dbReference type="AlphaFoldDB" id="A0A0T5VKU3"/>